<dbReference type="InterPro" id="IPR016229">
    <property type="entry name" value="TMP_synthase_cyanobac_bac"/>
</dbReference>
<evidence type="ECO:0000256" key="10">
    <source>
        <dbReference type="SAM" id="MobiDB-lite"/>
    </source>
</evidence>
<dbReference type="InterPro" id="IPR036206">
    <property type="entry name" value="ThiamineP_synth_sf"/>
</dbReference>
<evidence type="ECO:0000256" key="6">
    <source>
        <dbReference type="ARBA" id="ARBA00047334"/>
    </source>
</evidence>
<comment type="similarity">
    <text evidence="9">Belongs to the thiamine-phosphate synthase family.</text>
</comment>
<comment type="catalytic activity">
    <reaction evidence="6 9">
        <text>4-methyl-5-(2-phosphooxyethyl)-thiazole + 4-amino-2-methyl-5-(diphosphooxymethyl)pyrimidine + H(+) = thiamine phosphate + diphosphate</text>
        <dbReference type="Rhea" id="RHEA:22328"/>
        <dbReference type="ChEBI" id="CHEBI:15378"/>
        <dbReference type="ChEBI" id="CHEBI:33019"/>
        <dbReference type="ChEBI" id="CHEBI:37575"/>
        <dbReference type="ChEBI" id="CHEBI:57841"/>
        <dbReference type="ChEBI" id="CHEBI:58296"/>
        <dbReference type="EC" id="2.5.1.3"/>
    </reaction>
</comment>
<comment type="catalytic activity">
    <reaction evidence="7 9">
        <text>2-(2-carboxy-4-methylthiazol-5-yl)ethyl phosphate + 4-amino-2-methyl-5-(diphosphooxymethyl)pyrimidine + 2 H(+) = thiamine phosphate + CO2 + diphosphate</text>
        <dbReference type="Rhea" id="RHEA:47848"/>
        <dbReference type="ChEBI" id="CHEBI:15378"/>
        <dbReference type="ChEBI" id="CHEBI:16526"/>
        <dbReference type="ChEBI" id="CHEBI:33019"/>
        <dbReference type="ChEBI" id="CHEBI:37575"/>
        <dbReference type="ChEBI" id="CHEBI:57841"/>
        <dbReference type="ChEBI" id="CHEBI:62890"/>
        <dbReference type="EC" id="2.5.1.3"/>
    </reaction>
</comment>
<protein>
    <recommendedName>
        <fullName evidence="9">Thiamine-phosphate synthase</fullName>
        <shortName evidence="9">TP synthase</shortName>
        <shortName evidence="9">TPS</shortName>
        <ecNumber evidence="9">2.5.1.3</ecNumber>
    </recommendedName>
    <alternativeName>
        <fullName evidence="9">Thiamine-phosphate pyrophosphorylase</fullName>
        <shortName evidence="9">TMP pyrophosphorylase</shortName>
        <shortName evidence="9">TMP-PPase</shortName>
    </alternativeName>
</protein>
<dbReference type="UniPathway" id="UPA00060">
    <property type="reaction ID" value="UER00141"/>
</dbReference>
<feature type="domain" description="Thiamine phosphate synthase/TenI" evidence="11">
    <location>
        <begin position="232"/>
        <end position="355"/>
    </location>
</feature>
<gene>
    <name evidence="9 13" type="primary">thiE</name>
    <name evidence="13" type="ORF">I41_45500</name>
</gene>
<evidence type="ECO:0000256" key="9">
    <source>
        <dbReference type="HAMAP-Rule" id="MF_00097"/>
    </source>
</evidence>
<dbReference type="PANTHER" id="PTHR20857:SF15">
    <property type="entry name" value="THIAMINE-PHOSPHATE SYNTHASE"/>
    <property type="match status" value="1"/>
</dbReference>
<comment type="pathway">
    <text evidence="1 9">Cofactor biosynthesis; thiamine diphosphate biosynthesis; thiamine phosphate from 4-amino-2-methyl-5-diphosphomethylpyrimidine and 4-methyl-5-(2-phosphoethyl)-thiazole: step 1/1.</text>
</comment>
<comment type="function">
    <text evidence="9">Condenses 4-methyl-5-(beta-hydroxyethyl)thiazole monophosphate (THZ-P) and 2-methyl-4-amino-5-hydroxymethyl pyrimidine pyrophosphate (HMP-PP) to form thiamine monophosphate (TMP).</text>
</comment>
<dbReference type="PIRSF" id="PIRSF000512">
    <property type="entry name" value="TMP_PPase_Cyanobac_prd"/>
    <property type="match status" value="1"/>
</dbReference>
<dbReference type="Proteomes" id="UP000317909">
    <property type="component" value="Chromosome"/>
</dbReference>
<feature type="binding site" evidence="9">
    <location>
        <position position="332"/>
    </location>
    <ligand>
        <name>2-[(2R,5Z)-2-carboxy-4-methylthiazol-5(2H)-ylidene]ethyl phosphate</name>
        <dbReference type="ChEBI" id="CHEBI:62899"/>
    </ligand>
</feature>
<proteinExistence type="inferred from homology"/>
<evidence type="ECO:0000313" key="14">
    <source>
        <dbReference type="Proteomes" id="UP000317909"/>
    </source>
</evidence>
<dbReference type="InterPro" id="IPR022998">
    <property type="entry name" value="ThiamineP_synth_TenI"/>
</dbReference>
<evidence type="ECO:0000259" key="11">
    <source>
        <dbReference type="Pfam" id="PF02581"/>
    </source>
</evidence>
<evidence type="ECO:0000313" key="13">
    <source>
        <dbReference type="EMBL" id="QDT75340.1"/>
    </source>
</evidence>
<dbReference type="NCBIfam" id="NF002727">
    <property type="entry name" value="PRK02615.1"/>
    <property type="match status" value="1"/>
</dbReference>
<evidence type="ECO:0000259" key="12">
    <source>
        <dbReference type="Pfam" id="PF17792"/>
    </source>
</evidence>
<keyword evidence="4 9" id="KW-0460">Magnesium</keyword>
<keyword evidence="2 9" id="KW-0808">Transferase</keyword>
<evidence type="ECO:0000256" key="8">
    <source>
        <dbReference type="ARBA" id="ARBA00047883"/>
    </source>
</evidence>
<dbReference type="AlphaFoldDB" id="A0A517U3Y7"/>
<evidence type="ECO:0000256" key="3">
    <source>
        <dbReference type="ARBA" id="ARBA00022723"/>
    </source>
</evidence>
<evidence type="ECO:0000256" key="1">
    <source>
        <dbReference type="ARBA" id="ARBA00005165"/>
    </source>
</evidence>
<dbReference type="HAMAP" id="MF_00097">
    <property type="entry name" value="TMP_synthase"/>
    <property type="match status" value="1"/>
</dbReference>
<feature type="binding site" evidence="9">
    <location>
        <begin position="176"/>
        <end position="180"/>
    </location>
    <ligand>
        <name>4-amino-2-methyl-5-(diphosphooxymethyl)pyrimidine</name>
        <dbReference type="ChEBI" id="CHEBI:57841"/>
    </ligand>
</feature>
<name>A0A517U3Y7_9BACT</name>
<feature type="domain" description="ThiD2" evidence="12">
    <location>
        <begin position="8"/>
        <end position="130"/>
    </location>
</feature>
<comment type="catalytic activity">
    <reaction evidence="8 9">
        <text>2-[(2R,5Z)-2-carboxy-4-methylthiazol-5(2H)-ylidene]ethyl phosphate + 4-amino-2-methyl-5-(diphosphooxymethyl)pyrimidine + 2 H(+) = thiamine phosphate + CO2 + diphosphate</text>
        <dbReference type="Rhea" id="RHEA:47844"/>
        <dbReference type="ChEBI" id="CHEBI:15378"/>
        <dbReference type="ChEBI" id="CHEBI:16526"/>
        <dbReference type="ChEBI" id="CHEBI:33019"/>
        <dbReference type="ChEBI" id="CHEBI:37575"/>
        <dbReference type="ChEBI" id="CHEBI:57841"/>
        <dbReference type="ChEBI" id="CHEBI:62899"/>
        <dbReference type="EC" id="2.5.1.3"/>
    </reaction>
</comment>
<dbReference type="CDD" id="cd00564">
    <property type="entry name" value="TMP_TenI"/>
    <property type="match status" value="1"/>
</dbReference>
<dbReference type="EMBL" id="CP036339">
    <property type="protein sequence ID" value="QDT75340.1"/>
    <property type="molecule type" value="Genomic_DNA"/>
</dbReference>
<dbReference type="EC" id="2.5.1.3" evidence="9"/>
<dbReference type="GO" id="GO:0009229">
    <property type="term" value="P:thiamine diphosphate biosynthetic process"/>
    <property type="evidence" value="ECO:0007669"/>
    <property type="project" value="UniProtKB-UniRule"/>
</dbReference>
<dbReference type="Gene3D" id="3.20.20.70">
    <property type="entry name" value="Aldolase class I"/>
    <property type="match status" value="1"/>
</dbReference>
<feature type="binding site" evidence="9">
    <location>
        <begin position="302"/>
        <end position="304"/>
    </location>
    <ligand>
        <name>2-[(2R,5Z)-2-carboxy-4-methylthiazol-5(2H)-ylidene]ethyl phosphate</name>
        <dbReference type="ChEBI" id="CHEBI:62899"/>
    </ligand>
</feature>
<dbReference type="GO" id="GO:0009228">
    <property type="term" value="P:thiamine biosynthetic process"/>
    <property type="evidence" value="ECO:0007669"/>
    <property type="project" value="UniProtKB-KW"/>
</dbReference>
<dbReference type="InterPro" id="IPR013785">
    <property type="entry name" value="Aldolase_TIM"/>
</dbReference>
<feature type="region of interest" description="Disordered" evidence="10">
    <location>
        <begin position="199"/>
        <end position="231"/>
    </location>
</feature>
<feature type="binding site" evidence="9">
    <location>
        <position position="305"/>
    </location>
    <ligand>
        <name>4-amino-2-methyl-5-(diphosphooxymethyl)pyrimidine</name>
        <dbReference type="ChEBI" id="CHEBI:57841"/>
    </ligand>
</feature>
<feature type="binding site" evidence="9">
    <location>
        <position position="238"/>
    </location>
    <ligand>
        <name>Mg(2+)</name>
        <dbReference type="ChEBI" id="CHEBI:18420"/>
    </ligand>
</feature>
<keyword evidence="14" id="KW-1185">Reference proteome</keyword>
<feature type="binding site" evidence="9">
    <location>
        <position position="237"/>
    </location>
    <ligand>
        <name>4-amino-2-methyl-5-(diphosphooxymethyl)pyrimidine</name>
        <dbReference type="ChEBI" id="CHEBI:57841"/>
    </ligand>
</feature>
<evidence type="ECO:0000256" key="5">
    <source>
        <dbReference type="ARBA" id="ARBA00022977"/>
    </source>
</evidence>
<dbReference type="OrthoDB" id="9812206at2"/>
<dbReference type="GO" id="GO:0004789">
    <property type="term" value="F:thiamine-phosphate diphosphorylase activity"/>
    <property type="evidence" value="ECO:0007669"/>
    <property type="project" value="UniProtKB-UniRule"/>
</dbReference>
<keyword evidence="3 9" id="KW-0479">Metal-binding</keyword>
<sequence>MIDHAAIRVLDASLNRATEGLRVVEDYVRFVLDDRHLTEQLKRLRHDLAAAGSLLPLAERHAARDTQADVGTTVSTLSERMRGDAWQVCVASLERVKQSLRSLEEFSKVANPHAAGEFERLRYWLYTLEAALGRTVNAIDRLAESRLYVLIDGGDSEAAFVALVEKLVAARVDVLQLRDKRLDDRELLSRARRLVAIASQPPAPPGGCSGDGMDERSRDSPPPEPGAEKCSPLVIINDRPDIAALAEADGVHLGQDDLRVKDARAIVGPHRLIGVSTHSIDQARAAVLNGANYLGVGPTFPSQTKSFEVFPGLAFVREVATEIRLPAFAIGGITQQNAADVISAGLSRLAVASAVTGAAEPQAAAMALRTQLHR</sequence>
<dbReference type="GO" id="GO:0000287">
    <property type="term" value="F:magnesium ion binding"/>
    <property type="evidence" value="ECO:0007669"/>
    <property type="project" value="UniProtKB-UniRule"/>
</dbReference>
<dbReference type="Pfam" id="PF17792">
    <property type="entry name" value="ThiD2"/>
    <property type="match status" value="1"/>
</dbReference>
<feature type="binding site" evidence="9">
    <location>
        <position position="276"/>
    </location>
    <ligand>
        <name>4-amino-2-methyl-5-(diphosphooxymethyl)pyrimidine</name>
        <dbReference type="ChEBI" id="CHEBI:57841"/>
    </ligand>
</feature>
<accession>A0A517U3Y7</accession>
<evidence type="ECO:0000256" key="7">
    <source>
        <dbReference type="ARBA" id="ARBA00047851"/>
    </source>
</evidence>
<feature type="binding site" evidence="9">
    <location>
        <position position="257"/>
    </location>
    <ligand>
        <name>Mg(2+)</name>
        <dbReference type="ChEBI" id="CHEBI:18420"/>
    </ligand>
</feature>
<dbReference type="Pfam" id="PF02581">
    <property type="entry name" value="TMP-TENI"/>
    <property type="match status" value="2"/>
</dbReference>
<dbReference type="InterPro" id="IPR034291">
    <property type="entry name" value="TMP_synthase"/>
</dbReference>
<dbReference type="GO" id="GO:0005737">
    <property type="term" value="C:cytoplasm"/>
    <property type="evidence" value="ECO:0007669"/>
    <property type="project" value="TreeGrafter"/>
</dbReference>
<reference evidence="13 14" key="1">
    <citation type="submission" date="2019-02" db="EMBL/GenBank/DDBJ databases">
        <title>Deep-cultivation of Planctomycetes and their phenomic and genomic characterization uncovers novel biology.</title>
        <authorList>
            <person name="Wiegand S."/>
            <person name="Jogler M."/>
            <person name="Boedeker C."/>
            <person name="Pinto D."/>
            <person name="Vollmers J."/>
            <person name="Rivas-Marin E."/>
            <person name="Kohn T."/>
            <person name="Peeters S.H."/>
            <person name="Heuer A."/>
            <person name="Rast P."/>
            <person name="Oberbeckmann S."/>
            <person name="Bunk B."/>
            <person name="Jeske O."/>
            <person name="Meyerdierks A."/>
            <person name="Storesund J.E."/>
            <person name="Kallscheuer N."/>
            <person name="Luecker S."/>
            <person name="Lage O.M."/>
            <person name="Pohl T."/>
            <person name="Merkel B.J."/>
            <person name="Hornburger P."/>
            <person name="Mueller R.-W."/>
            <person name="Bruemmer F."/>
            <person name="Labrenz M."/>
            <person name="Spormann A.M."/>
            <person name="Op den Camp H."/>
            <person name="Overmann J."/>
            <person name="Amann R."/>
            <person name="Jetten M.S.M."/>
            <person name="Mascher T."/>
            <person name="Medema M.H."/>
            <person name="Devos D.P."/>
            <person name="Kaster A.-K."/>
            <person name="Ovreas L."/>
            <person name="Rohde M."/>
            <person name="Galperin M.Y."/>
            <person name="Jogler C."/>
        </authorList>
    </citation>
    <scope>NUCLEOTIDE SEQUENCE [LARGE SCALE GENOMIC DNA]</scope>
    <source>
        <strain evidence="13 14">I41</strain>
    </source>
</reference>
<evidence type="ECO:0000256" key="4">
    <source>
        <dbReference type="ARBA" id="ARBA00022842"/>
    </source>
</evidence>
<feature type="domain" description="Thiamine phosphate synthase/TenI" evidence="11">
    <location>
        <begin position="147"/>
        <end position="200"/>
    </location>
</feature>
<comment type="cofactor">
    <cofactor evidence="9">
        <name>Mg(2+)</name>
        <dbReference type="ChEBI" id="CHEBI:18420"/>
    </cofactor>
    <text evidence="9">Binds 1 Mg(2+) ion per subunit.</text>
</comment>
<dbReference type="SUPFAM" id="SSF51391">
    <property type="entry name" value="Thiamin phosphate synthase"/>
    <property type="match status" value="2"/>
</dbReference>
<dbReference type="RefSeq" id="WP_145435003.1">
    <property type="nucleotide sequence ID" value="NZ_CP036339.1"/>
</dbReference>
<keyword evidence="5 9" id="KW-0784">Thiamine biosynthesis</keyword>
<dbReference type="KEGG" id="llh:I41_45500"/>
<dbReference type="PANTHER" id="PTHR20857">
    <property type="entry name" value="THIAMINE-PHOSPHATE PYROPHOSPHORYLASE"/>
    <property type="match status" value="1"/>
</dbReference>
<comment type="caution">
    <text evidence="9">Lacks conserved residue(s) required for the propagation of feature annotation.</text>
</comment>
<organism evidence="13 14">
    <name type="scientific">Lacipirellula limnantheis</name>
    <dbReference type="NCBI Taxonomy" id="2528024"/>
    <lineage>
        <taxon>Bacteria</taxon>
        <taxon>Pseudomonadati</taxon>
        <taxon>Planctomycetota</taxon>
        <taxon>Planctomycetia</taxon>
        <taxon>Pirellulales</taxon>
        <taxon>Lacipirellulaceae</taxon>
        <taxon>Lacipirellula</taxon>
    </lineage>
</organism>
<evidence type="ECO:0000256" key="2">
    <source>
        <dbReference type="ARBA" id="ARBA00022679"/>
    </source>
</evidence>
<dbReference type="InterPro" id="IPR041397">
    <property type="entry name" value="ThiD2"/>
</dbReference>